<evidence type="ECO:0008006" key="4">
    <source>
        <dbReference type="Google" id="ProtNLM"/>
    </source>
</evidence>
<comment type="caution">
    <text evidence="2">The sequence shown here is derived from an EMBL/GenBank/DDBJ whole genome shotgun (WGS) entry which is preliminary data.</text>
</comment>
<evidence type="ECO:0000313" key="2">
    <source>
        <dbReference type="EMBL" id="KAK6177528.1"/>
    </source>
</evidence>
<reference evidence="2 3" key="1">
    <citation type="submission" date="2024-01" db="EMBL/GenBank/DDBJ databases">
        <title>The genome of the rayed Mediterranean limpet Patella caerulea (Linnaeus, 1758).</title>
        <authorList>
            <person name="Anh-Thu Weber A."/>
            <person name="Halstead-Nussloch G."/>
        </authorList>
    </citation>
    <scope>NUCLEOTIDE SEQUENCE [LARGE SCALE GENOMIC DNA]</scope>
    <source>
        <strain evidence="2">AATW-2023a</strain>
        <tissue evidence="2">Whole specimen</tissue>
    </source>
</reference>
<protein>
    <recommendedName>
        <fullName evidence="4">Ubiquitin-like domain-containing protein</fullName>
    </recommendedName>
</protein>
<keyword evidence="3" id="KW-1185">Reference proteome</keyword>
<evidence type="ECO:0000313" key="3">
    <source>
        <dbReference type="Proteomes" id="UP001347796"/>
    </source>
</evidence>
<evidence type="ECO:0000256" key="1">
    <source>
        <dbReference type="SAM" id="Coils"/>
    </source>
</evidence>
<keyword evidence="1" id="KW-0175">Coiled coil</keyword>
<sequence>MSTPPSSPVIHIHGDCHNLQCGNGNTLTEESNNMNRLRSELYDFNSKLEKLEERVADLEASEKKAEVRTNTNTNNRCYKKDTSGDITLRTVGDYRHSEESTITVSMNVSVNDIKKLIEEKENVKIGHIVIESYKDGSWTYIYKRHNINKNDYSLQQLGVEDQDWVYYYAQ</sequence>
<dbReference type="AlphaFoldDB" id="A0AAN8JK97"/>
<accession>A0AAN8JK97</accession>
<gene>
    <name evidence="2" type="ORF">SNE40_015612</name>
</gene>
<name>A0AAN8JK97_PATCE</name>
<proteinExistence type="predicted"/>
<organism evidence="2 3">
    <name type="scientific">Patella caerulea</name>
    <name type="common">Rayed Mediterranean limpet</name>
    <dbReference type="NCBI Taxonomy" id="87958"/>
    <lineage>
        <taxon>Eukaryota</taxon>
        <taxon>Metazoa</taxon>
        <taxon>Spiralia</taxon>
        <taxon>Lophotrochozoa</taxon>
        <taxon>Mollusca</taxon>
        <taxon>Gastropoda</taxon>
        <taxon>Patellogastropoda</taxon>
        <taxon>Patelloidea</taxon>
        <taxon>Patellidae</taxon>
        <taxon>Patella</taxon>
    </lineage>
</organism>
<dbReference type="EMBL" id="JAZGQO010000010">
    <property type="protein sequence ID" value="KAK6177528.1"/>
    <property type="molecule type" value="Genomic_DNA"/>
</dbReference>
<dbReference type="SUPFAM" id="SSF54236">
    <property type="entry name" value="Ubiquitin-like"/>
    <property type="match status" value="1"/>
</dbReference>
<dbReference type="Proteomes" id="UP001347796">
    <property type="component" value="Unassembled WGS sequence"/>
</dbReference>
<feature type="coiled-coil region" evidence="1">
    <location>
        <begin position="34"/>
        <end position="68"/>
    </location>
</feature>
<dbReference type="InterPro" id="IPR029071">
    <property type="entry name" value="Ubiquitin-like_domsf"/>
</dbReference>